<name>A0AC61RIB0_9BACT</name>
<keyword evidence="2" id="KW-1185">Reference proteome</keyword>
<evidence type="ECO:0000313" key="2">
    <source>
        <dbReference type="Proteomes" id="UP000306319"/>
    </source>
</evidence>
<reference evidence="1" key="1">
    <citation type="submission" date="2019-04" db="EMBL/GenBank/DDBJ databases">
        <title>Microbes associate with the intestines of laboratory mice.</title>
        <authorList>
            <person name="Navarre W."/>
            <person name="Wong E."/>
            <person name="Huang K."/>
            <person name="Tropini C."/>
            <person name="Ng K."/>
            <person name="Yu B."/>
        </authorList>
    </citation>
    <scope>NUCLEOTIDE SEQUENCE</scope>
    <source>
        <strain evidence="1">NM04_E33</strain>
    </source>
</reference>
<evidence type="ECO:0000313" key="1">
    <source>
        <dbReference type="EMBL" id="TGY80023.1"/>
    </source>
</evidence>
<sequence length="166" mass="18655">MRKIFTILILIVGLCAHAQEKINGCYLRMVEPEVSDTLEATNGVVKVYIDFDSGAYFANLAIENLTDDVIEIDWDKFLMLGDKSSKEIIFDDTVMALANNPKGTTSIAPHTKLRKAIAPKDNVEYGTKLFQKKYAKLRPEKVGFLIPVVRNGETTFFQCVVEAYVK</sequence>
<dbReference type="Proteomes" id="UP000306319">
    <property type="component" value="Unassembled WGS sequence"/>
</dbReference>
<comment type="caution">
    <text evidence="1">The sequence shown here is derived from an EMBL/GenBank/DDBJ whole genome shotgun (WGS) entry which is preliminary data.</text>
</comment>
<organism evidence="1 2">
    <name type="scientific">Lepagella muris</name>
    <dbReference type="NCBI Taxonomy" id="3032870"/>
    <lineage>
        <taxon>Bacteria</taxon>
        <taxon>Pseudomonadati</taxon>
        <taxon>Bacteroidota</taxon>
        <taxon>Bacteroidia</taxon>
        <taxon>Bacteroidales</taxon>
        <taxon>Muribaculaceae</taxon>
        <taxon>Lepagella</taxon>
    </lineage>
</organism>
<dbReference type="EMBL" id="SRYB01000004">
    <property type="protein sequence ID" value="TGY80023.1"/>
    <property type="molecule type" value="Genomic_DNA"/>
</dbReference>
<proteinExistence type="predicted"/>
<protein>
    <submittedName>
        <fullName evidence="1">Uncharacterized protein</fullName>
    </submittedName>
</protein>
<accession>A0AC61RIB0</accession>
<gene>
    <name evidence="1" type="ORF">E5331_04350</name>
</gene>